<evidence type="ECO:0000313" key="1">
    <source>
        <dbReference type="EMBL" id="GBP57846.1"/>
    </source>
</evidence>
<gene>
    <name evidence="1" type="ORF">EVAR_41515_1</name>
</gene>
<sequence length="98" mass="11173">MRRKFSLADYSSAGFCGSVRPPYTGPKLKLSADVESDTEKGHRRGIGTGTAIETKVPYFNRRKIYFMFTNRRRIKYKNKTVNSNACPDARKCAKFNVV</sequence>
<reference evidence="1 2" key="1">
    <citation type="journal article" date="2019" name="Commun. Biol.">
        <title>The bagworm genome reveals a unique fibroin gene that provides high tensile strength.</title>
        <authorList>
            <person name="Kono N."/>
            <person name="Nakamura H."/>
            <person name="Ohtoshi R."/>
            <person name="Tomita M."/>
            <person name="Numata K."/>
            <person name="Arakawa K."/>
        </authorList>
    </citation>
    <scope>NUCLEOTIDE SEQUENCE [LARGE SCALE GENOMIC DNA]</scope>
</reference>
<name>A0A4C1X297_EUMVA</name>
<protein>
    <submittedName>
        <fullName evidence="1">Uncharacterized protein</fullName>
    </submittedName>
</protein>
<keyword evidence="2" id="KW-1185">Reference proteome</keyword>
<comment type="caution">
    <text evidence="1">The sequence shown here is derived from an EMBL/GenBank/DDBJ whole genome shotgun (WGS) entry which is preliminary data.</text>
</comment>
<organism evidence="1 2">
    <name type="scientific">Eumeta variegata</name>
    <name type="common">Bagworm moth</name>
    <name type="synonym">Eumeta japonica</name>
    <dbReference type="NCBI Taxonomy" id="151549"/>
    <lineage>
        <taxon>Eukaryota</taxon>
        <taxon>Metazoa</taxon>
        <taxon>Ecdysozoa</taxon>
        <taxon>Arthropoda</taxon>
        <taxon>Hexapoda</taxon>
        <taxon>Insecta</taxon>
        <taxon>Pterygota</taxon>
        <taxon>Neoptera</taxon>
        <taxon>Endopterygota</taxon>
        <taxon>Lepidoptera</taxon>
        <taxon>Glossata</taxon>
        <taxon>Ditrysia</taxon>
        <taxon>Tineoidea</taxon>
        <taxon>Psychidae</taxon>
        <taxon>Oiketicinae</taxon>
        <taxon>Eumeta</taxon>
    </lineage>
</organism>
<dbReference type="AlphaFoldDB" id="A0A4C1X297"/>
<dbReference type="Proteomes" id="UP000299102">
    <property type="component" value="Unassembled WGS sequence"/>
</dbReference>
<accession>A0A4C1X297</accession>
<proteinExistence type="predicted"/>
<dbReference type="EMBL" id="BGZK01000721">
    <property type="protein sequence ID" value="GBP57846.1"/>
    <property type="molecule type" value="Genomic_DNA"/>
</dbReference>
<evidence type="ECO:0000313" key="2">
    <source>
        <dbReference type="Proteomes" id="UP000299102"/>
    </source>
</evidence>